<feature type="signal peptide" evidence="2">
    <location>
        <begin position="1"/>
        <end position="23"/>
    </location>
</feature>
<name>A0A1I4GE64_9RHOB</name>
<keyword evidence="1" id="KW-0472">Membrane</keyword>
<dbReference type="Proteomes" id="UP000199550">
    <property type="component" value="Unassembled WGS sequence"/>
</dbReference>
<keyword evidence="4" id="KW-1185">Reference proteome</keyword>
<accession>A0A1I4GE64</accession>
<keyword evidence="1" id="KW-1133">Transmembrane helix</keyword>
<evidence type="ECO:0000256" key="1">
    <source>
        <dbReference type="SAM" id="Phobius"/>
    </source>
</evidence>
<dbReference type="EMBL" id="FOTF01000012">
    <property type="protein sequence ID" value="SFL28328.1"/>
    <property type="molecule type" value="Genomic_DNA"/>
</dbReference>
<dbReference type="RefSeq" id="WP_090189863.1">
    <property type="nucleotide sequence ID" value="NZ_CP072994.1"/>
</dbReference>
<reference evidence="3 4" key="1">
    <citation type="submission" date="2016-10" db="EMBL/GenBank/DDBJ databases">
        <authorList>
            <person name="de Groot N.N."/>
        </authorList>
    </citation>
    <scope>NUCLEOTIDE SEQUENCE [LARGE SCALE GENOMIC DNA]</scope>
    <source>
        <strain evidence="3 4">DSM 16199</strain>
    </source>
</reference>
<dbReference type="AlphaFoldDB" id="A0A1I4GE64"/>
<feature type="chain" id="PRO_5011476108" description="MYXO-CTERM domain-containing protein" evidence="2">
    <location>
        <begin position="24"/>
        <end position="67"/>
    </location>
</feature>
<protein>
    <recommendedName>
        <fullName evidence="5">MYXO-CTERM domain-containing protein</fullName>
    </recommendedName>
</protein>
<dbReference type="GeneID" id="97891587"/>
<proteinExistence type="predicted"/>
<evidence type="ECO:0000256" key="2">
    <source>
        <dbReference type="SAM" id="SignalP"/>
    </source>
</evidence>
<evidence type="ECO:0000313" key="3">
    <source>
        <dbReference type="EMBL" id="SFL28328.1"/>
    </source>
</evidence>
<keyword evidence="1" id="KW-0812">Transmembrane</keyword>
<feature type="transmembrane region" description="Helical" evidence="1">
    <location>
        <begin position="47"/>
        <end position="64"/>
    </location>
</feature>
<organism evidence="3 4">
    <name type="scientific">Loktanella salsilacus</name>
    <dbReference type="NCBI Taxonomy" id="195913"/>
    <lineage>
        <taxon>Bacteria</taxon>
        <taxon>Pseudomonadati</taxon>
        <taxon>Pseudomonadota</taxon>
        <taxon>Alphaproteobacteria</taxon>
        <taxon>Rhodobacterales</taxon>
        <taxon>Roseobacteraceae</taxon>
        <taxon>Loktanella</taxon>
    </lineage>
</organism>
<evidence type="ECO:0000313" key="4">
    <source>
        <dbReference type="Proteomes" id="UP000199550"/>
    </source>
</evidence>
<sequence>MFRKSLTILAATLSLAAPVASYAQQAPAPRAAQYAQPAPARGGMDAASLLLPLALVVIVVGALAHKH</sequence>
<evidence type="ECO:0008006" key="5">
    <source>
        <dbReference type="Google" id="ProtNLM"/>
    </source>
</evidence>
<keyword evidence="2" id="KW-0732">Signal</keyword>
<gene>
    <name evidence="3" type="ORF">SAMN04488004_11265</name>
</gene>